<proteinExistence type="predicted"/>
<name>A0ABN9P6U1_9MYCO</name>
<reference evidence="1 2" key="1">
    <citation type="submission" date="2023-08" db="EMBL/GenBank/DDBJ databases">
        <authorList>
            <person name="Folkvardsen B D."/>
            <person name="Norman A."/>
        </authorList>
    </citation>
    <scope>NUCLEOTIDE SEQUENCE [LARGE SCALE GENOMIC DNA]</scope>
    <source>
        <strain evidence="1 2">Mu0050</strain>
    </source>
</reference>
<accession>A0ABN9P6U1</accession>
<dbReference type="EMBL" id="OY726395">
    <property type="protein sequence ID" value="CAJ1587020.1"/>
    <property type="molecule type" value="Genomic_DNA"/>
</dbReference>
<evidence type="ECO:0000313" key="1">
    <source>
        <dbReference type="EMBL" id="CAJ1587020.1"/>
    </source>
</evidence>
<sequence length="221" mass="23863">MNASEIAALPFRAGAALRHARVFHPDGLLCAGTLRRVADVGAGLPVADGEVLGRFSKGVGTPVGVPDFAGLAWRAQSADSARPWDVLMVSANARVLLRPTTSWTSAEFSTLMPYGYDDDVYWLRARLTSPAATSGLGVDALRQHLRTEPLVVDVEQARGRGSFTPLAVLEFDRALESGWPPEDVSFDPTLNAAPGVQLLPRWLAGVRRRAYRSSRQGRDAE</sequence>
<dbReference type="RefSeq" id="WP_316512853.1">
    <property type="nucleotide sequence ID" value="NZ_OY726395.1"/>
</dbReference>
<keyword evidence="2" id="KW-1185">Reference proteome</keyword>
<evidence type="ECO:0000313" key="2">
    <source>
        <dbReference type="Proteomes" id="UP001190466"/>
    </source>
</evidence>
<gene>
    <name evidence="1" type="ORF">MU0050_004572</name>
</gene>
<dbReference type="SUPFAM" id="SSF56634">
    <property type="entry name" value="Heme-dependent catalase-like"/>
    <property type="match status" value="1"/>
</dbReference>
<dbReference type="InterPro" id="IPR020835">
    <property type="entry name" value="Catalase_sf"/>
</dbReference>
<protein>
    <submittedName>
        <fullName evidence="1">Phosphodiesterase</fullName>
    </submittedName>
</protein>
<dbReference type="Proteomes" id="UP001190466">
    <property type="component" value="Chromosome"/>
</dbReference>
<organism evidence="1 2">
    <name type="scientific">[Mycobacterium] wendilense</name>
    <dbReference type="NCBI Taxonomy" id="3064284"/>
    <lineage>
        <taxon>Bacteria</taxon>
        <taxon>Bacillati</taxon>
        <taxon>Actinomycetota</taxon>
        <taxon>Actinomycetes</taxon>
        <taxon>Mycobacteriales</taxon>
        <taxon>Mycobacteriaceae</taxon>
        <taxon>Mycolicibacter</taxon>
    </lineage>
</organism>